<dbReference type="Proteomes" id="UP000401081">
    <property type="component" value="Unassembled WGS sequence"/>
</dbReference>
<protein>
    <submittedName>
        <fullName evidence="1">Uncharacterized protein</fullName>
    </submittedName>
</protein>
<sequence length="64" mass="7148">MQIITRMQAAKEGLNKYCTGKPCRYGHLSQRYVLNGTCVQCALESANKHRNEFTSALRAAQESA</sequence>
<dbReference type="EMBL" id="CAADJD010000018">
    <property type="protein sequence ID" value="VFS64091.1"/>
    <property type="molecule type" value="Genomic_DNA"/>
</dbReference>
<organism evidence="1 2">
    <name type="scientific">Kluyvera cryocrescens</name>
    <name type="common">Kluyvera citrophila</name>
    <dbReference type="NCBI Taxonomy" id="580"/>
    <lineage>
        <taxon>Bacteria</taxon>
        <taxon>Pseudomonadati</taxon>
        <taxon>Pseudomonadota</taxon>
        <taxon>Gammaproteobacteria</taxon>
        <taxon>Enterobacterales</taxon>
        <taxon>Enterobacteriaceae</taxon>
        <taxon>Kluyvera</taxon>
    </lineage>
</organism>
<accession>A0A485ATW5</accession>
<keyword evidence="2" id="KW-1185">Reference proteome</keyword>
<gene>
    <name evidence="1" type="ORF">NCTC12993_03078</name>
</gene>
<dbReference type="AlphaFoldDB" id="A0A485ATW5"/>
<name>A0A485ATW5_KLUCR</name>
<proteinExistence type="predicted"/>
<reference evidence="1 2" key="1">
    <citation type="submission" date="2019-03" db="EMBL/GenBank/DDBJ databases">
        <authorList>
            <consortium name="Pathogen Informatics"/>
        </authorList>
    </citation>
    <scope>NUCLEOTIDE SEQUENCE [LARGE SCALE GENOMIC DNA]</scope>
    <source>
        <strain evidence="1 2">NCTC12993</strain>
    </source>
</reference>
<evidence type="ECO:0000313" key="2">
    <source>
        <dbReference type="Proteomes" id="UP000401081"/>
    </source>
</evidence>
<evidence type="ECO:0000313" key="1">
    <source>
        <dbReference type="EMBL" id="VFS64091.1"/>
    </source>
</evidence>